<comment type="caution">
    <text evidence="1">The sequence shown here is derived from an EMBL/GenBank/DDBJ whole genome shotgun (WGS) entry which is preliminary data.</text>
</comment>
<gene>
    <name evidence="1" type="ORF">PIB30_056603</name>
</gene>
<sequence length="203" mass="23058">MGVLWGTDERRNNFVLAIAYELHNLGRNIIVWDIGSENESTMNIVESKQDPLHPHKHSSLLSDESDQWKGLVDAVHGRGGIWACHPAAGFRFSTLHSFQHLWSLGGRNPIRSISRGGECTITLQDMAYHLGFRTNGEPVGGYMHEFQLHYQQDPWEMVDQYLGARPPVPVNGPSPKEAFAICMVWLRERLQHIPTDANEHTLR</sequence>
<organism evidence="1 2">
    <name type="scientific">Stylosanthes scabra</name>
    <dbReference type="NCBI Taxonomy" id="79078"/>
    <lineage>
        <taxon>Eukaryota</taxon>
        <taxon>Viridiplantae</taxon>
        <taxon>Streptophyta</taxon>
        <taxon>Embryophyta</taxon>
        <taxon>Tracheophyta</taxon>
        <taxon>Spermatophyta</taxon>
        <taxon>Magnoliopsida</taxon>
        <taxon>eudicotyledons</taxon>
        <taxon>Gunneridae</taxon>
        <taxon>Pentapetalae</taxon>
        <taxon>rosids</taxon>
        <taxon>fabids</taxon>
        <taxon>Fabales</taxon>
        <taxon>Fabaceae</taxon>
        <taxon>Papilionoideae</taxon>
        <taxon>50 kb inversion clade</taxon>
        <taxon>dalbergioids sensu lato</taxon>
        <taxon>Dalbergieae</taxon>
        <taxon>Pterocarpus clade</taxon>
        <taxon>Stylosanthes</taxon>
    </lineage>
</organism>
<reference evidence="1 2" key="1">
    <citation type="journal article" date="2023" name="Plants (Basel)">
        <title>Bridging the Gap: Combining Genomics and Transcriptomics Approaches to Understand Stylosanthes scabra, an Orphan Legume from the Brazilian Caatinga.</title>
        <authorList>
            <person name="Ferreira-Neto J.R.C."/>
            <person name="da Silva M.D."/>
            <person name="Binneck E."/>
            <person name="de Melo N.F."/>
            <person name="da Silva R.H."/>
            <person name="de Melo A.L.T.M."/>
            <person name="Pandolfi V."/>
            <person name="Bustamante F.O."/>
            <person name="Brasileiro-Vidal A.C."/>
            <person name="Benko-Iseppon A.M."/>
        </authorList>
    </citation>
    <scope>NUCLEOTIDE SEQUENCE [LARGE SCALE GENOMIC DNA]</scope>
    <source>
        <tissue evidence="1">Leaves</tissue>
    </source>
</reference>
<proteinExistence type="predicted"/>
<keyword evidence="2" id="KW-1185">Reference proteome</keyword>
<protein>
    <submittedName>
        <fullName evidence="1">Uncharacterized protein</fullName>
    </submittedName>
</protein>
<dbReference type="EMBL" id="JASCZI010151489">
    <property type="protein sequence ID" value="MED6173155.1"/>
    <property type="molecule type" value="Genomic_DNA"/>
</dbReference>
<evidence type="ECO:0000313" key="1">
    <source>
        <dbReference type="EMBL" id="MED6173155.1"/>
    </source>
</evidence>
<dbReference type="Proteomes" id="UP001341840">
    <property type="component" value="Unassembled WGS sequence"/>
</dbReference>
<accession>A0ABU6VKE9</accession>
<name>A0ABU6VKE9_9FABA</name>
<evidence type="ECO:0000313" key="2">
    <source>
        <dbReference type="Proteomes" id="UP001341840"/>
    </source>
</evidence>